<proteinExistence type="inferred from homology"/>
<dbReference type="Pfam" id="PF00205">
    <property type="entry name" value="TPP_enzyme_M"/>
    <property type="match status" value="1"/>
</dbReference>
<feature type="domain" description="Thiamine pyrophosphate enzyme N-terminal TPP-binding" evidence="6">
    <location>
        <begin position="40"/>
        <end position="171"/>
    </location>
</feature>
<evidence type="ECO:0000259" key="6">
    <source>
        <dbReference type="Pfam" id="PF02776"/>
    </source>
</evidence>
<keyword evidence="8" id="KW-1185">Reference proteome</keyword>
<dbReference type="GO" id="GO:0050660">
    <property type="term" value="F:flavin adenine dinucleotide binding"/>
    <property type="evidence" value="ECO:0007669"/>
    <property type="project" value="TreeGrafter"/>
</dbReference>
<dbReference type="PANTHER" id="PTHR18968:SF164">
    <property type="entry name" value="PYRUVATE DECARBOXYLASE"/>
    <property type="match status" value="1"/>
</dbReference>
<dbReference type="EMBL" id="KZ826323">
    <property type="protein sequence ID" value="PYI10110.1"/>
    <property type="molecule type" value="Genomic_DNA"/>
</dbReference>
<organism evidence="7 8">
    <name type="scientific">Aspergillus sclerotiicarbonarius (strain CBS 121057 / IBT 28362)</name>
    <dbReference type="NCBI Taxonomy" id="1448318"/>
    <lineage>
        <taxon>Eukaryota</taxon>
        <taxon>Fungi</taxon>
        <taxon>Dikarya</taxon>
        <taxon>Ascomycota</taxon>
        <taxon>Pezizomycotina</taxon>
        <taxon>Eurotiomycetes</taxon>
        <taxon>Eurotiomycetidae</taxon>
        <taxon>Eurotiales</taxon>
        <taxon>Aspergillaceae</taxon>
        <taxon>Aspergillus</taxon>
        <taxon>Aspergillus subgen. Circumdati</taxon>
    </lineage>
</organism>
<name>A0A319EK93_ASPSB</name>
<dbReference type="InterPro" id="IPR029061">
    <property type="entry name" value="THDP-binding"/>
</dbReference>
<dbReference type="Gene3D" id="3.40.50.1220">
    <property type="entry name" value="TPP-binding domain"/>
    <property type="match status" value="1"/>
</dbReference>
<evidence type="ECO:0000259" key="4">
    <source>
        <dbReference type="Pfam" id="PF00205"/>
    </source>
</evidence>
<dbReference type="InterPro" id="IPR045229">
    <property type="entry name" value="TPP_enz"/>
</dbReference>
<dbReference type="Proteomes" id="UP000248423">
    <property type="component" value="Unassembled WGS sequence"/>
</dbReference>
<comment type="similarity">
    <text evidence="1 3">Belongs to the TPP enzyme family.</text>
</comment>
<evidence type="ECO:0000313" key="7">
    <source>
        <dbReference type="EMBL" id="PYI10110.1"/>
    </source>
</evidence>
<dbReference type="VEuPathDB" id="FungiDB:BO78DRAFT_458562"/>
<dbReference type="Pfam" id="PF02776">
    <property type="entry name" value="TPP_enzyme_N"/>
    <property type="match status" value="1"/>
</dbReference>
<evidence type="ECO:0000259" key="5">
    <source>
        <dbReference type="Pfam" id="PF02775"/>
    </source>
</evidence>
<feature type="domain" description="Thiamine pyrophosphate enzyme central" evidence="4">
    <location>
        <begin position="243"/>
        <end position="348"/>
    </location>
</feature>
<dbReference type="STRING" id="1448318.A0A319EK93"/>
<dbReference type="GO" id="GO:0000287">
    <property type="term" value="F:magnesium ion binding"/>
    <property type="evidence" value="ECO:0007669"/>
    <property type="project" value="InterPro"/>
</dbReference>
<evidence type="ECO:0000256" key="2">
    <source>
        <dbReference type="ARBA" id="ARBA00023052"/>
    </source>
</evidence>
<protein>
    <submittedName>
        <fullName evidence="7">Acetolactate synthase-like protein catalytic subunit</fullName>
    </submittedName>
</protein>
<dbReference type="Gene3D" id="3.40.50.970">
    <property type="match status" value="2"/>
</dbReference>
<reference evidence="7 8" key="1">
    <citation type="submission" date="2018-02" db="EMBL/GenBank/DDBJ databases">
        <title>The genomes of Aspergillus section Nigri reveals drivers in fungal speciation.</title>
        <authorList>
            <consortium name="DOE Joint Genome Institute"/>
            <person name="Vesth T.C."/>
            <person name="Nybo J."/>
            <person name="Theobald S."/>
            <person name="Brandl J."/>
            <person name="Frisvad J.C."/>
            <person name="Nielsen K.F."/>
            <person name="Lyhne E.K."/>
            <person name="Kogle M.E."/>
            <person name="Kuo A."/>
            <person name="Riley R."/>
            <person name="Clum A."/>
            <person name="Nolan M."/>
            <person name="Lipzen A."/>
            <person name="Salamov A."/>
            <person name="Henrissat B."/>
            <person name="Wiebenga A."/>
            <person name="De vries R.P."/>
            <person name="Grigoriev I.V."/>
            <person name="Mortensen U.H."/>
            <person name="Andersen M.R."/>
            <person name="Baker S.E."/>
        </authorList>
    </citation>
    <scope>NUCLEOTIDE SEQUENCE [LARGE SCALE GENOMIC DNA]</scope>
    <source>
        <strain evidence="7 8">CBS 121057</strain>
    </source>
</reference>
<dbReference type="GO" id="GO:0005739">
    <property type="term" value="C:mitochondrion"/>
    <property type="evidence" value="ECO:0007669"/>
    <property type="project" value="TreeGrafter"/>
</dbReference>
<dbReference type="AlphaFoldDB" id="A0A319EK93"/>
<dbReference type="InterPro" id="IPR029035">
    <property type="entry name" value="DHS-like_NAD/FAD-binding_dom"/>
</dbReference>
<evidence type="ECO:0000256" key="1">
    <source>
        <dbReference type="ARBA" id="ARBA00007812"/>
    </source>
</evidence>
<gene>
    <name evidence="7" type="ORF">BO78DRAFT_458562</name>
</gene>
<dbReference type="GO" id="GO:0009099">
    <property type="term" value="P:L-valine biosynthetic process"/>
    <property type="evidence" value="ECO:0007669"/>
    <property type="project" value="TreeGrafter"/>
</dbReference>
<dbReference type="GO" id="GO:0005948">
    <property type="term" value="C:acetolactate synthase complex"/>
    <property type="evidence" value="ECO:0007669"/>
    <property type="project" value="TreeGrafter"/>
</dbReference>
<dbReference type="SUPFAM" id="SSF52518">
    <property type="entry name" value="Thiamin diphosphate-binding fold (THDP-binding)"/>
    <property type="match status" value="2"/>
</dbReference>
<evidence type="ECO:0000256" key="3">
    <source>
        <dbReference type="RuleBase" id="RU362132"/>
    </source>
</evidence>
<dbReference type="CDD" id="cd02002">
    <property type="entry name" value="TPP_BFDC"/>
    <property type="match status" value="1"/>
</dbReference>
<dbReference type="InterPro" id="IPR012001">
    <property type="entry name" value="Thiamin_PyroP_enz_TPP-bd_dom"/>
</dbReference>
<dbReference type="GO" id="GO:0009097">
    <property type="term" value="P:isoleucine biosynthetic process"/>
    <property type="evidence" value="ECO:0007669"/>
    <property type="project" value="TreeGrafter"/>
</dbReference>
<dbReference type="NCBIfam" id="NF006203">
    <property type="entry name" value="PRK08327.1"/>
    <property type="match status" value="1"/>
</dbReference>
<dbReference type="InterPro" id="IPR011766">
    <property type="entry name" value="TPP_enzyme_TPP-bd"/>
</dbReference>
<dbReference type="Pfam" id="PF02775">
    <property type="entry name" value="TPP_enzyme_C"/>
    <property type="match status" value="1"/>
</dbReference>
<dbReference type="SUPFAM" id="SSF52467">
    <property type="entry name" value="DHS-like NAD/FAD-binding domain"/>
    <property type="match status" value="1"/>
</dbReference>
<dbReference type="InterPro" id="IPR012000">
    <property type="entry name" value="Thiamin_PyroP_enz_cen_dom"/>
</dbReference>
<feature type="domain" description="Thiamine pyrophosphate enzyme TPP-binding" evidence="5">
    <location>
        <begin position="456"/>
        <end position="618"/>
    </location>
</feature>
<dbReference type="CDD" id="cd07035">
    <property type="entry name" value="TPP_PYR_POX_like"/>
    <property type="match status" value="1"/>
</dbReference>
<keyword evidence="2 3" id="KW-0786">Thiamine pyrophosphate</keyword>
<dbReference type="GO" id="GO:0003984">
    <property type="term" value="F:acetolactate synthase activity"/>
    <property type="evidence" value="ECO:0007669"/>
    <property type="project" value="TreeGrafter"/>
</dbReference>
<dbReference type="OrthoDB" id="2867507at2759"/>
<dbReference type="PANTHER" id="PTHR18968">
    <property type="entry name" value="THIAMINE PYROPHOSPHATE ENZYMES"/>
    <property type="match status" value="1"/>
</dbReference>
<sequence length="623" mass="68037">MGAVSANKLIHISPCSEQTPPPSFFTLQWTSAHKMNRYTASYAFFEALWELGVPNCFVNLGSDHPSIMEAMAKGLQEKPDSFPTIFTCPNEMVALSMADGYARVTNKPQCVIIHVDVGTSGLGAAIHNAATGRAPVLIFAGLSPFTLEGEMRGSRTEYIHWLQDVPDQKQIVAQYCRYFGEIRTGKNIKQMVGRALQFATSDPKGPVYLMGAREVMEEEIQPYSIKPEHWTPSRPAALPESDVQDIAEALVRAEKPLLITGYSGRNHEGVAALVELANQVRGLRVLDTGGCDMCFPADHPGWLGMRYGSDPSIESADLILVVDCDVPWIPTQCRPRDSATVIHIDIDPLKQLMPLFYLPAVRRYTADTYTAVSQLNAFLQSSPALQSSLTSDLYAQRWEALQSQHRELISKLDAQCAPPSDNSTAFNASYLCRRLRELTPDDTVFAVEAVTNSVLASDQIRPTLPGTWINCGGGGLGWSGGGALGIKLALDATHPGRDRKPMVVQIVGDGTFLFSVPSSVYWISHRYQIPILTVVLNNKGWNAPRRSMLLVHPDGLGSKVDNRQLNISFDPSPDYSGIAKAASNGHIHAARVSEVGQLDEVLREAIEVVQSGTSAVIDAHVLC</sequence>
<accession>A0A319EK93</accession>
<dbReference type="GO" id="GO:0030976">
    <property type="term" value="F:thiamine pyrophosphate binding"/>
    <property type="evidence" value="ECO:0007669"/>
    <property type="project" value="InterPro"/>
</dbReference>
<evidence type="ECO:0000313" key="8">
    <source>
        <dbReference type="Proteomes" id="UP000248423"/>
    </source>
</evidence>